<proteinExistence type="predicted"/>
<evidence type="ECO:0000313" key="1">
    <source>
        <dbReference type="EMBL" id="STQ45563.1"/>
    </source>
</evidence>
<sequence>MLFVECCLTGNAVLHTGQGFAARLGNRFATFMTEFSTFAVAQCLTRAVDGVFDGRVNLILNGTVLCPSTCHKSSKSIENGPMIFTIGPLHSKRLEVV</sequence>
<evidence type="ECO:0000313" key="2">
    <source>
        <dbReference type="Proteomes" id="UP000254304"/>
    </source>
</evidence>
<name>A0A377NF35_9GAMM</name>
<gene>
    <name evidence="1" type="ORF">NCTC12157_03299</name>
</gene>
<reference evidence="1 2" key="1">
    <citation type="submission" date="2018-06" db="EMBL/GenBank/DDBJ databases">
        <authorList>
            <consortium name="Pathogen Informatics"/>
            <person name="Doyle S."/>
        </authorList>
    </citation>
    <scope>NUCLEOTIDE SEQUENCE [LARGE SCALE GENOMIC DNA]</scope>
    <source>
        <strain evidence="1 2">NCTC12157</strain>
    </source>
</reference>
<dbReference type="Proteomes" id="UP000254304">
    <property type="component" value="Unassembled WGS sequence"/>
</dbReference>
<protein>
    <submittedName>
        <fullName evidence="1">Uncharacterized protein</fullName>
    </submittedName>
</protein>
<organism evidence="1 2">
    <name type="scientific">Ewingella americana</name>
    <dbReference type="NCBI Taxonomy" id="41202"/>
    <lineage>
        <taxon>Bacteria</taxon>
        <taxon>Pseudomonadati</taxon>
        <taxon>Pseudomonadota</taxon>
        <taxon>Gammaproteobacteria</taxon>
        <taxon>Enterobacterales</taxon>
        <taxon>Yersiniaceae</taxon>
        <taxon>Ewingella</taxon>
    </lineage>
</organism>
<dbReference type="EMBL" id="UGGO01000001">
    <property type="protein sequence ID" value="STQ45563.1"/>
    <property type="molecule type" value="Genomic_DNA"/>
</dbReference>
<dbReference type="AlphaFoldDB" id="A0A377NF35"/>
<accession>A0A377NF35</accession>